<organism evidence="2 3">
    <name type="scientific">Pisolithus microcarpus 441</name>
    <dbReference type="NCBI Taxonomy" id="765257"/>
    <lineage>
        <taxon>Eukaryota</taxon>
        <taxon>Fungi</taxon>
        <taxon>Dikarya</taxon>
        <taxon>Basidiomycota</taxon>
        <taxon>Agaricomycotina</taxon>
        <taxon>Agaricomycetes</taxon>
        <taxon>Agaricomycetidae</taxon>
        <taxon>Boletales</taxon>
        <taxon>Sclerodermatineae</taxon>
        <taxon>Pisolithaceae</taxon>
        <taxon>Pisolithus</taxon>
    </lineage>
</organism>
<reference evidence="3" key="2">
    <citation type="submission" date="2015-01" db="EMBL/GenBank/DDBJ databases">
        <title>Evolutionary Origins and Diversification of the Mycorrhizal Mutualists.</title>
        <authorList>
            <consortium name="DOE Joint Genome Institute"/>
            <consortium name="Mycorrhizal Genomics Consortium"/>
            <person name="Kohler A."/>
            <person name="Kuo A."/>
            <person name="Nagy L.G."/>
            <person name="Floudas D."/>
            <person name="Copeland A."/>
            <person name="Barry K.W."/>
            <person name="Cichocki N."/>
            <person name="Veneault-Fourrey C."/>
            <person name="LaButti K."/>
            <person name="Lindquist E.A."/>
            <person name="Lipzen A."/>
            <person name="Lundell T."/>
            <person name="Morin E."/>
            <person name="Murat C."/>
            <person name="Riley R."/>
            <person name="Ohm R."/>
            <person name="Sun H."/>
            <person name="Tunlid A."/>
            <person name="Henrissat B."/>
            <person name="Grigoriev I.V."/>
            <person name="Hibbett D.S."/>
            <person name="Martin F."/>
        </authorList>
    </citation>
    <scope>NUCLEOTIDE SEQUENCE [LARGE SCALE GENOMIC DNA]</scope>
    <source>
        <strain evidence="3">441</strain>
    </source>
</reference>
<dbReference type="Proteomes" id="UP000054018">
    <property type="component" value="Unassembled WGS sequence"/>
</dbReference>
<reference evidence="2 3" key="1">
    <citation type="submission" date="2014-04" db="EMBL/GenBank/DDBJ databases">
        <authorList>
            <consortium name="DOE Joint Genome Institute"/>
            <person name="Kuo A."/>
            <person name="Kohler A."/>
            <person name="Costa M.D."/>
            <person name="Nagy L.G."/>
            <person name="Floudas D."/>
            <person name="Copeland A."/>
            <person name="Barry K.W."/>
            <person name="Cichocki N."/>
            <person name="Veneault-Fourrey C."/>
            <person name="LaButti K."/>
            <person name="Lindquist E.A."/>
            <person name="Lipzen A."/>
            <person name="Lundell T."/>
            <person name="Morin E."/>
            <person name="Murat C."/>
            <person name="Sun H."/>
            <person name="Tunlid A."/>
            <person name="Henrissat B."/>
            <person name="Grigoriev I.V."/>
            <person name="Hibbett D.S."/>
            <person name="Martin F."/>
            <person name="Nordberg H.P."/>
            <person name="Cantor M.N."/>
            <person name="Hua S.X."/>
        </authorList>
    </citation>
    <scope>NUCLEOTIDE SEQUENCE [LARGE SCALE GENOMIC DNA]</scope>
    <source>
        <strain evidence="2 3">441</strain>
    </source>
</reference>
<dbReference type="HOGENOM" id="CLU_2850572_0_0_1"/>
<feature type="compositionally biased region" description="Polar residues" evidence="1">
    <location>
        <begin position="52"/>
        <end position="65"/>
    </location>
</feature>
<dbReference type="EMBL" id="KN833937">
    <property type="protein sequence ID" value="KIK14465.1"/>
    <property type="molecule type" value="Genomic_DNA"/>
</dbReference>
<accession>A0A0C9XQE8</accession>
<name>A0A0C9XQE8_9AGAM</name>
<proteinExistence type="predicted"/>
<keyword evidence="3" id="KW-1185">Reference proteome</keyword>
<feature type="compositionally biased region" description="Polar residues" evidence="1">
    <location>
        <begin position="1"/>
        <end position="17"/>
    </location>
</feature>
<sequence>MSNPMSNSQISELSHVSSHPYMPNAQSRTAVFLHQCYDANIISTRSNEKATNDNSILSNMHQYAI</sequence>
<evidence type="ECO:0000256" key="1">
    <source>
        <dbReference type="SAM" id="MobiDB-lite"/>
    </source>
</evidence>
<evidence type="ECO:0000313" key="2">
    <source>
        <dbReference type="EMBL" id="KIK14465.1"/>
    </source>
</evidence>
<dbReference type="AlphaFoldDB" id="A0A0C9XQE8"/>
<feature type="region of interest" description="Disordered" evidence="1">
    <location>
        <begin position="1"/>
        <end position="21"/>
    </location>
</feature>
<evidence type="ECO:0000313" key="3">
    <source>
        <dbReference type="Proteomes" id="UP000054018"/>
    </source>
</evidence>
<protein>
    <submittedName>
        <fullName evidence="2">Uncharacterized protein</fullName>
    </submittedName>
</protein>
<feature type="region of interest" description="Disordered" evidence="1">
    <location>
        <begin position="45"/>
        <end position="65"/>
    </location>
</feature>
<gene>
    <name evidence="2" type="ORF">PISMIDRAFT_687975</name>
</gene>